<feature type="transmembrane region" description="Helical" evidence="1">
    <location>
        <begin position="214"/>
        <end position="234"/>
    </location>
</feature>
<feature type="transmembrane region" description="Helical" evidence="1">
    <location>
        <begin position="184"/>
        <end position="202"/>
    </location>
</feature>
<organism evidence="2 3">
    <name type="scientific">Branchiostoma floridae</name>
    <name type="common">Florida lancelet</name>
    <name type="synonym">Amphioxus</name>
    <dbReference type="NCBI Taxonomy" id="7739"/>
    <lineage>
        <taxon>Eukaryota</taxon>
        <taxon>Metazoa</taxon>
        <taxon>Chordata</taxon>
        <taxon>Cephalochordata</taxon>
        <taxon>Leptocardii</taxon>
        <taxon>Amphioxiformes</taxon>
        <taxon>Branchiostomatidae</taxon>
        <taxon>Branchiostoma</taxon>
    </lineage>
</organism>
<dbReference type="InterPro" id="IPR000451">
    <property type="entry name" value="NFkB/Dor"/>
</dbReference>
<keyword evidence="2" id="KW-1185">Reference proteome</keyword>
<dbReference type="OrthoDB" id="10045177at2759"/>
<dbReference type="Gene3D" id="3.40.50.300">
    <property type="entry name" value="P-loop containing nucleotide triphosphate hydrolases"/>
    <property type="match status" value="1"/>
</dbReference>
<evidence type="ECO:0000256" key="1">
    <source>
        <dbReference type="SAM" id="Phobius"/>
    </source>
</evidence>
<feature type="transmembrane region" description="Helical" evidence="1">
    <location>
        <begin position="6"/>
        <end position="26"/>
    </location>
</feature>
<protein>
    <submittedName>
        <fullName evidence="3">Probable serine/threonine-protein kinase pats1</fullName>
    </submittedName>
</protein>
<dbReference type="GO" id="GO:0005737">
    <property type="term" value="C:cytoplasm"/>
    <property type="evidence" value="ECO:0007669"/>
    <property type="project" value="InterPro"/>
</dbReference>
<reference evidence="3" key="2">
    <citation type="submission" date="2025-08" db="UniProtKB">
        <authorList>
            <consortium name="RefSeq"/>
        </authorList>
    </citation>
    <scope>IDENTIFICATION</scope>
    <source>
        <strain evidence="3">S238N-H82</strain>
        <tissue evidence="3">Testes</tissue>
    </source>
</reference>
<dbReference type="KEGG" id="bfo:118431254"/>
<feature type="transmembrane region" description="Helical" evidence="1">
    <location>
        <begin position="153"/>
        <end position="172"/>
    </location>
</feature>
<keyword evidence="3" id="KW-0808">Transferase</keyword>
<dbReference type="AlphaFoldDB" id="A0A9J7N9S4"/>
<evidence type="ECO:0000313" key="2">
    <source>
        <dbReference type="Proteomes" id="UP000001554"/>
    </source>
</evidence>
<dbReference type="GeneID" id="118431254"/>
<dbReference type="GO" id="GO:0000978">
    <property type="term" value="F:RNA polymerase II cis-regulatory region sequence-specific DNA binding"/>
    <property type="evidence" value="ECO:0000318"/>
    <property type="project" value="GO_Central"/>
</dbReference>
<dbReference type="InterPro" id="IPR027417">
    <property type="entry name" value="P-loop_NTPase"/>
</dbReference>
<keyword evidence="1" id="KW-0472">Membrane</keyword>
<feature type="transmembrane region" description="Helical" evidence="1">
    <location>
        <begin position="33"/>
        <end position="50"/>
    </location>
</feature>
<keyword evidence="1" id="KW-0812">Transmembrane</keyword>
<accession>A0A9J7N9S4</accession>
<keyword evidence="3" id="KW-0418">Kinase</keyword>
<keyword evidence="1" id="KW-1133">Transmembrane helix</keyword>
<proteinExistence type="predicted"/>
<gene>
    <name evidence="3" type="primary">LOC118431254</name>
</gene>
<name>A0A9J7N9S4_BRAFL</name>
<dbReference type="GO" id="GO:0000981">
    <property type="term" value="F:DNA-binding transcription factor activity, RNA polymerase II-specific"/>
    <property type="evidence" value="ECO:0000318"/>
    <property type="project" value="GO_Central"/>
</dbReference>
<dbReference type="PANTHER" id="PTHR24169:SF28">
    <property type="entry name" value="NUCLEAR FACTOR NF-KAPPA-B P110 SUBUNIT"/>
    <property type="match status" value="1"/>
</dbReference>
<feature type="transmembrane region" description="Helical" evidence="1">
    <location>
        <begin position="75"/>
        <end position="94"/>
    </location>
</feature>
<dbReference type="RefSeq" id="XP_035698252.1">
    <property type="nucleotide sequence ID" value="XM_035842359.1"/>
</dbReference>
<evidence type="ECO:0000313" key="3">
    <source>
        <dbReference type="RefSeq" id="XP_035698252.1"/>
    </source>
</evidence>
<dbReference type="GO" id="GO:0016301">
    <property type="term" value="F:kinase activity"/>
    <property type="evidence" value="ECO:0007669"/>
    <property type="project" value="UniProtKB-KW"/>
</dbReference>
<sequence>MLTVPVGFQLGFGVVLLLTMGIFKMFCQSYNAAMYSLIITVGHAFVNFLIRDGGLLNIFSAFGNEQSTAYPHLQYVMFVLTMILIAFGVWCLVLPNHPGGMPCLALAFSLMSSPAQLHSDNFPSTLILAQTGPICLLVAAAFCGAVASFLRSLAPTSLILLLTAWYLTEFAVSSKETLEYELSLITGFILGAMLEVTGRTMIRLCSSSRRVLQLQIFMGPIGFLYGIGLCWLFGWQMVLPSTWKDAYHIVPNIIAIFIIVQVERQRVYWASLELQGYPALLVSRSIKTLKEEKDFPLRFTLIDFAGDAVYHCTHHLFLSSLAIHLIAFNMERLEKEPEYIRRICYWVQSVVVHLKNPDPHIFIVGTHSKCLPADRVNFLSQTVSKALLSNEKFTQFIVGKPGSQNDVVFCVENSIPIRKDAQALLLRKTIMEVASSSFQAKRQVPIKWLKVSDFVSKFKSSSIDTCLLDKRTLLEKLRQEGIIEAEDVYEAEEFEEMIRFYDEIGEIKVMDDVVVLNLQALVQLVVELVELNCDGHELGIVHVSSLRRVWKHLTAESFLSTITLFERYDILCPISQEQYLVPLLIETVTKKGKQEVEETDHGASAFWDPADSDTVLYFKFYRFYPEAIFLRLLARCLSISQKTHDLGRDADRDVYRNMGRFYQGHDFYYKVELLCQSVDQNRSGTLSSALQGRGPHSLLPRLHKDLQQIRDRDFPYLNYTVGLPCSVCRTTTRERETVLLHTS</sequence>
<reference evidence="2" key="1">
    <citation type="journal article" date="2020" name="Nat. Ecol. Evol.">
        <title>Deeply conserved synteny resolves early events in vertebrate evolution.</title>
        <authorList>
            <person name="Simakov O."/>
            <person name="Marletaz F."/>
            <person name="Yue J.X."/>
            <person name="O'Connell B."/>
            <person name="Jenkins J."/>
            <person name="Brandt A."/>
            <person name="Calef R."/>
            <person name="Tung C.H."/>
            <person name="Huang T.K."/>
            <person name="Schmutz J."/>
            <person name="Satoh N."/>
            <person name="Yu J.K."/>
            <person name="Putnam N.H."/>
            <person name="Green R.E."/>
            <person name="Rokhsar D.S."/>
        </authorList>
    </citation>
    <scope>NUCLEOTIDE SEQUENCE [LARGE SCALE GENOMIC DNA]</scope>
    <source>
        <strain evidence="2">S238N-H82</strain>
    </source>
</reference>
<dbReference type="Proteomes" id="UP000001554">
    <property type="component" value="Chromosome 15"/>
</dbReference>
<feature type="transmembrane region" description="Helical" evidence="1">
    <location>
        <begin position="125"/>
        <end position="146"/>
    </location>
</feature>
<dbReference type="PANTHER" id="PTHR24169">
    <property type="entry name" value="NUCLEAR FACTOR NF-KAPPA-B PROTEIN"/>
    <property type="match status" value="1"/>
</dbReference>